<protein>
    <submittedName>
        <fullName evidence="3">Uncharacterized protein</fullName>
    </submittedName>
</protein>
<sequence length="168" mass="18276">MSTSMFTNVNGSGKGKERETPSPSPARSASMASSSSVKIESDASVRPRPSILTSFSKLIPSFLSPQQQQQQQHVSLNQASPVLPAVQTPLTHINNLRDRDRTLDTQVQDFLSAAGQIQAGAELVQRLCEELKAKDIEIAELKQKNEDLNQRVTKMKVSMTKALEASGA</sequence>
<feature type="coiled-coil region" evidence="1">
    <location>
        <begin position="124"/>
        <end position="158"/>
    </location>
</feature>
<dbReference type="EMBL" id="KQ086271">
    <property type="protein sequence ID" value="KLO05749.1"/>
    <property type="molecule type" value="Genomic_DNA"/>
</dbReference>
<dbReference type="AlphaFoldDB" id="A0A0H2R1U3"/>
<dbReference type="Proteomes" id="UP000053477">
    <property type="component" value="Unassembled WGS sequence"/>
</dbReference>
<gene>
    <name evidence="3" type="ORF">SCHPADRAFT_910827</name>
</gene>
<name>A0A0H2R1U3_9AGAM</name>
<accession>A0A0H2R1U3</accession>
<evidence type="ECO:0000313" key="4">
    <source>
        <dbReference type="Proteomes" id="UP000053477"/>
    </source>
</evidence>
<evidence type="ECO:0000256" key="1">
    <source>
        <dbReference type="SAM" id="Coils"/>
    </source>
</evidence>
<feature type="compositionally biased region" description="Polar residues" evidence="2">
    <location>
        <begin position="1"/>
        <end position="11"/>
    </location>
</feature>
<evidence type="ECO:0000313" key="3">
    <source>
        <dbReference type="EMBL" id="KLO05749.1"/>
    </source>
</evidence>
<feature type="compositionally biased region" description="Low complexity" evidence="2">
    <location>
        <begin position="25"/>
        <end position="36"/>
    </location>
</feature>
<dbReference type="InParanoid" id="A0A0H2R1U3"/>
<feature type="region of interest" description="Disordered" evidence="2">
    <location>
        <begin position="1"/>
        <end position="46"/>
    </location>
</feature>
<organism evidence="3 4">
    <name type="scientific">Schizopora paradoxa</name>
    <dbReference type="NCBI Taxonomy" id="27342"/>
    <lineage>
        <taxon>Eukaryota</taxon>
        <taxon>Fungi</taxon>
        <taxon>Dikarya</taxon>
        <taxon>Basidiomycota</taxon>
        <taxon>Agaricomycotina</taxon>
        <taxon>Agaricomycetes</taxon>
        <taxon>Hymenochaetales</taxon>
        <taxon>Schizoporaceae</taxon>
        <taxon>Schizopora</taxon>
    </lineage>
</organism>
<keyword evidence="1" id="KW-0175">Coiled coil</keyword>
<proteinExistence type="predicted"/>
<evidence type="ECO:0000256" key="2">
    <source>
        <dbReference type="SAM" id="MobiDB-lite"/>
    </source>
</evidence>
<keyword evidence="4" id="KW-1185">Reference proteome</keyword>
<reference evidence="3 4" key="1">
    <citation type="submission" date="2015-04" db="EMBL/GenBank/DDBJ databases">
        <title>Complete genome sequence of Schizopora paradoxa KUC8140, a cosmopolitan wood degrader in East Asia.</title>
        <authorList>
            <consortium name="DOE Joint Genome Institute"/>
            <person name="Min B."/>
            <person name="Park H."/>
            <person name="Jang Y."/>
            <person name="Kim J.-J."/>
            <person name="Kim K.H."/>
            <person name="Pangilinan J."/>
            <person name="Lipzen A."/>
            <person name="Riley R."/>
            <person name="Grigoriev I.V."/>
            <person name="Spatafora J.W."/>
            <person name="Choi I.-G."/>
        </authorList>
    </citation>
    <scope>NUCLEOTIDE SEQUENCE [LARGE SCALE GENOMIC DNA]</scope>
    <source>
        <strain evidence="3 4">KUC8140</strain>
    </source>
</reference>